<evidence type="ECO:0000313" key="2">
    <source>
        <dbReference type="Proteomes" id="UP000247838"/>
    </source>
</evidence>
<dbReference type="EMBL" id="QGLM01000021">
    <property type="protein sequence ID" value="PXY94323.1"/>
    <property type="molecule type" value="Genomic_DNA"/>
</dbReference>
<dbReference type="Proteomes" id="UP000247838">
    <property type="component" value="Unassembled WGS sequence"/>
</dbReference>
<evidence type="ECO:0000313" key="1">
    <source>
        <dbReference type="EMBL" id="PXY94323.1"/>
    </source>
</evidence>
<gene>
    <name evidence="1" type="ORF">DKK76_10570</name>
</gene>
<reference evidence="1 2" key="1">
    <citation type="submission" date="2018-05" db="EMBL/GenBank/DDBJ databases">
        <title>Reference genomes for bee gut microbiota database.</title>
        <authorList>
            <person name="Ellegaard K.M."/>
        </authorList>
    </citation>
    <scope>NUCLEOTIDE SEQUENCE [LARGE SCALE GENOMIC DNA]</scope>
    <source>
        <strain evidence="1 2">ESL0167</strain>
    </source>
</reference>
<protein>
    <submittedName>
        <fullName evidence="1">Uncharacterized protein</fullName>
    </submittedName>
</protein>
<organism evidence="1 2">
    <name type="scientific">Frischella perrara</name>
    <dbReference type="NCBI Taxonomy" id="1267021"/>
    <lineage>
        <taxon>Bacteria</taxon>
        <taxon>Pseudomonadati</taxon>
        <taxon>Pseudomonadota</taxon>
        <taxon>Gammaproteobacteria</taxon>
        <taxon>Orbales</taxon>
        <taxon>Orbaceae</taxon>
        <taxon>Frischella</taxon>
    </lineage>
</organism>
<comment type="caution">
    <text evidence="1">The sequence shown here is derived from an EMBL/GenBank/DDBJ whole genome shotgun (WGS) entry which is preliminary data.</text>
</comment>
<accession>A0A318MT51</accession>
<proteinExistence type="predicted"/>
<name>A0A318MT51_FRIPE</name>
<sequence length="69" mass="8144">MKGSLEKALDIKKLLGLSFGVWWLDMGLNLIKPNLINFRFMSFKLPKYIRFCILKLNCSNFNQFYHVVS</sequence>
<dbReference type="AlphaFoldDB" id="A0A318MT51"/>